<feature type="transmembrane region" description="Helical" evidence="1">
    <location>
        <begin position="135"/>
        <end position="157"/>
    </location>
</feature>
<comment type="caution">
    <text evidence="2">The sequence shown here is derived from an EMBL/GenBank/DDBJ whole genome shotgun (WGS) entry which is preliminary data.</text>
</comment>
<feature type="transmembrane region" description="Helical" evidence="1">
    <location>
        <begin position="86"/>
        <end position="108"/>
    </location>
</feature>
<feature type="transmembrane region" description="Helical" evidence="1">
    <location>
        <begin position="169"/>
        <end position="188"/>
    </location>
</feature>
<dbReference type="EMBL" id="PNQX01000001">
    <property type="protein sequence ID" value="PMQ21282.1"/>
    <property type="molecule type" value="Genomic_DNA"/>
</dbReference>
<dbReference type="AlphaFoldDB" id="A0A2N7S582"/>
<proteinExistence type="predicted"/>
<feature type="transmembrane region" description="Helical" evidence="1">
    <location>
        <begin position="12"/>
        <end position="39"/>
    </location>
</feature>
<reference evidence="2 3" key="1">
    <citation type="journal article" date="2017" name="Elife">
        <title>Extensive horizontal gene transfer in cheese-associated bacteria.</title>
        <authorList>
            <person name="Bonham K.S."/>
            <person name="Wolfe B.E."/>
            <person name="Dutton R.J."/>
        </authorList>
    </citation>
    <scope>NUCLEOTIDE SEQUENCE [LARGE SCALE GENOMIC DNA]</scope>
    <source>
        <strain evidence="2 3">JB182</strain>
    </source>
</reference>
<gene>
    <name evidence="2" type="ORF">CIK84_06925</name>
</gene>
<keyword evidence="1" id="KW-0812">Transmembrane</keyword>
<evidence type="ECO:0000256" key="1">
    <source>
        <dbReference type="SAM" id="Phobius"/>
    </source>
</evidence>
<keyword evidence="1" id="KW-0472">Membrane</keyword>
<evidence type="ECO:0000313" key="2">
    <source>
        <dbReference type="EMBL" id="PMQ21282.1"/>
    </source>
</evidence>
<dbReference type="Proteomes" id="UP000235739">
    <property type="component" value="Unassembled WGS sequence"/>
</dbReference>
<organism evidence="2 3">
    <name type="scientific">Glutamicibacter arilaitensis</name>
    <dbReference type="NCBI Taxonomy" id="256701"/>
    <lineage>
        <taxon>Bacteria</taxon>
        <taxon>Bacillati</taxon>
        <taxon>Actinomycetota</taxon>
        <taxon>Actinomycetes</taxon>
        <taxon>Micrococcales</taxon>
        <taxon>Micrococcaceae</taxon>
        <taxon>Glutamicibacter</taxon>
    </lineage>
</organism>
<feature type="transmembrane region" description="Helical" evidence="1">
    <location>
        <begin position="59"/>
        <end position="79"/>
    </location>
</feature>
<keyword evidence="1" id="KW-1133">Transmembrane helix</keyword>
<name>A0A2N7S582_9MICC</name>
<protein>
    <submittedName>
        <fullName evidence="2">Uncharacterized protein</fullName>
    </submittedName>
</protein>
<evidence type="ECO:0000313" key="3">
    <source>
        <dbReference type="Proteomes" id="UP000235739"/>
    </source>
</evidence>
<feature type="transmembrane region" description="Helical" evidence="1">
    <location>
        <begin position="200"/>
        <end position="226"/>
    </location>
</feature>
<dbReference type="RefSeq" id="WP_102597898.1">
    <property type="nucleotide sequence ID" value="NZ_JBQEMF010000027.1"/>
</dbReference>
<sequence>MNRVIKVARMQLINKGTFIGIPAMILVSTFLFTLVIWWLVRRNGAEGIMYGGGAQAPMWYFLALGIQALTLTFPFSMAMSISRRSFYLGTVALFSVCALVLSVFYYLMGLVEKATGGWGLDGRFFALQWVADNNWFIQIMFYFVLMLLLFMVGFLTATIYMRWRTTGMAVFFTLLGVLSLAVIALFTFNDLWDEFWGWALTWTAAGVTLWGGLAAVLMAGGSYLTLRRATA</sequence>
<accession>A0A2N7S582</accession>